<organism evidence="2 3">
    <name type="scientific">Triticum urartu</name>
    <name type="common">Red wild einkorn</name>
    <name type="synonym">Crithodium urartu</name>
    <dbReference type="NCBI Taxonomy" id="4572"/>
    <lineage>
        <taxon>Eukaryota</taxon>
        <taxon>Viridiplantae</taxon>
        <taxon>Streptophyta</taxon>
        <taxon>Embryophyta</taxon>
        <taxon>Tracheophyta</taxon>
        <taxon>Spermatophyta</taxon>
        <taxon>Magnoliopsida</taxon>
        <taxon>Liliopsida</taxon>
        <taxon>Poales</taxon>
        <taxon>Poaceae</taxon>
        <taxon>BOP clade</taxon>
        <taxon>Pooideae</taxon>
        <taxon>Triticodae</taxon>
        <taxon>Triticeae</taxon>
        <taxon>Triticinae</taxon>
        <taxon>Triticum</taxon>
    </lineage>
</organism>
<proteinExistence type="predicted"/>
<dbReference type="EnsemblPlants" id="TuG1812G0400000752.01.T01">
    <property type="protein sequence ID" value="TuG1812G0400000752.01.T01.cds307115"/>
    <property type="gene ID" value="TuG1812G0400000752.01"/>
</dbReference>
<protein>
    <submittedName>
        <fullName evidence="2">Uncharacterized protein</fullName>
    </submittedName>
</protein>
<accession>A0A8R7Q2J6</accession>
<sequence length="96" mass="10574">QPPRDPEAAGEQATTYEKTPARVVTVLSARRWRRREPWGRRRWHGLDEETARVGGGHRDGQAAGEEQGEEACGGQAPRRDESSGHFGSPVSRLACP</sequence>
<reference evidence="3" key="1">
    <citation type="journal article" date="2013" name="Nature">
        <title>Draft genome of the wheat A-genome progenitor Triticum urartu.</title>
        <authorList>
            <person name="Ling H.Q."/>
            <person name="Zhao S."/>
            <person name="Liu D."/>
            <person name="Wang J."/>
            <person name="Sun H."/>
            <person name="Zhang C."/>
            <person name="Fan H."/>
            <person name="Li D."/>
            <person name="Dong L."/>
            <person name="Tao Y."/>
            <person name="Gao C."/>
            <person name="Wu H."/>
            <person name="Li Y."/>
            <person name="Cui Y."/>
            <person name="Guo X."/>
            <person name="Zheng S."/>
            <person name="Wang B."/>
            <person name="Yu K."/>
            <person name="Liang Q."/>
            <person name="Yang W."/>
            <person name="Lou X."/>
            <person name="Chen J."/>
            <person name="Feng M."/>
            <person name="Jian J."/>
            <person name="Zhang X."/>
            <person name="Luo G."/>
            <person name="Jiang Y."/>
            <person name="Liu J."/>
            <person name="Wang Z."/>
            <person name="Sha Y."/>
            <person name="Zhang B."/>
            <person name="Wu H."/>
            <person name="Tang D."/>
            <person name="Shen Q."/>
            <person name="Xue P."/>
            <person name="Zou S."/>
            <person name="Wang X."/>
            <person name="Liu X."/>
            <person name="Wang F."/>
            <person name="Yang Y."/>
            <person name="An X."/>
            <person name="Dong Z."/>
            <person name="Zhang K."/>
            <person name="Zhang X."/>
            <person name="Luo M.C."/>
            <person name="Dvorak J."/>
            <person name="Tong Y."/>
            <person name="Wang J."/>
            <person name="Yang H."/>
            <person name="Li Z."/>
            <person name="Wang D."/>
            <person name="Zhang A."/>
            <person name="Wang J."/>
        </authorList>
    </citation>
    <scope>NUCLEOTIDE SEQUENCE</scope>
    <source>
        <strain evidence="3">cv. G1812</strain>
    </source>
</reference>
<reference evidence="2" key="2">
    <citation type="submission" date="2018-03" db="EMBL/GenBank/DDBJ databases">
        <title>The Triticum urartu genome reveals the dynamic nature of wheat genome evolution.</title>
        <authorList>
            <person name="Ling H."/>
            <person name="Ma B."/>
            <person name="Shi X."/>
            <person name="Liu H."/>
            <person name="Dong L."/>
            <person name="Sun H."/>
            <person name="Cao Y."/>
            <person name="Gao Q."/>
            <person name="Zheng S."/>
            <person name="Li Y."/>
            <person name="Yu Y."/>
            <person name="Du H."/>
            <person name="Qi M."/>
            <person name="Li Y."/>
            <person name="Yu H."/>
            <person name="Cui Y."/>
            <person name="Wang N."/>
            <person name="Chen C."/>
            <person name="Wu H."/>
            <person name="Zhao Y."/>
            <person name="Zhang J."/>
            <person name="Li Y."/>
            <person name="Zhou W."/>
            <person name="Zhang B."/>
            <person name="Hu W."/>
            <person name="Eijk M."/>
            <person name="Tang J."/>
            <person name="Witsenboer H."/>
            <person name="Zhao S."/>
            <person name="Li Z."/>
            <person name="Zhang A."/>
            <person name="Wang D."/>
            <person name="Liang C."/>
        </authorList>
    </citation>
    <scope>NUCLEOTIDE SEQUENCE [LARGE SCALE GENOMIC DNA]</scope>
    <source>
        <strain evidence="2">cv. G1812</strain>
    </source>
</reference>
<evidence type="ECO:0000313" key="3">
    <source>
        <dbReference type="Proteomes" id="UP000015106"/>
    </source>
</evidence>
<evidence type="ECO:0000313" key="2">
    <source>
        <dbReference type="EnsemblPlants" id="TuG1812G0400000752.01.T01.cds307115"/>
    </source>
</evidence>
<feature type="region of interest" description="Disordered" evidence="1">
    <location>
        <begin position="42"/>
        <end position="96"/>
    </location>
</feature>
<feature type="compositionally biased region" description="Basic and acidic residues" evidence="1">
    <location>
        <begin position="42"/>
        <end position="60"/>
    </location>
</feature>
<feature type="compositionally biased region" description="Low complexity" evidence="1">
    <location>
        <begin position="61"/>
        <end position="76"/>
    </location>
</feature>
<dbReference type="Gramene" id="TuG1812G0400000752.01.T01">
    <property type="protein sequence ID" value="TuG1812G0400000752.01.T01.cds307115"/>
    <property type="gene ID" value="TuG1812G0400000752.01"/>
</dbReference>
<dbReference type="Proteomes" id="UP000015106">
    <property type="component" value="Chromosome 4"/>
</dbReference>
<reference evidence="2" key="3">
    <citation type="submission" date="2022-06" db="UniProtKB">
        <authorList>
            <consortium name="EnsemblPlants"/>
        </authorList>
    </citation>
    <scope>IDENTIFICATION</scope>
</reference>
<dbReference type="AlphaFoldDB" id="A0A8R7Q2J6"/>
<keyword evidence="3" id="KW-1185">Reference proteome</keyword>
<feature type="region of interest" description="Disordered" evidence="1">
    <location>
        <begin position="1"/>
        <end position="21"/>
    </location>
</feature>
<evidence type="ECO:0000256" key="1">
    <source>
        <dbReference type="SAM" id="MobiDB-lite"/>
    </source>
</evidence>
<name>A0A8R7Q2J6_TRIUA</name>